<dbReference type="AlphaFoldDB" id="A0AAV5P2E6"/>
<gene>
    <name evidence="2" type="ORF">Ccel01_06850</name>
    <name evidence="3" type="ORF">FOG94_06225</name>
</gene>
<dbReference type="Gene3D" id="3.10.450.50">
    <property type="match status" value="1"/>
</dbReference>
<evidence type="ECO:0000313" key="4">
    <source>
        <dbReference type="Proteomes" id="UP000319068"/>
    </source>
</evidence>
<organism evidence="2 5">
    <name type="scientific">Cellulosimicrobium cellulans</name>
    <name type="common">Arthrobacter luteus</name>
    <dbReference type="NCBI Taxonomy" id="1710"/>
    <lineage>
        <taxon>Bacteria</taxon>
        <taxon>Bacillati</taxon>
        <taxon>Actinomycetota</taxon>
        <taxon>Actinomycetes</taxon>
        <taxon>Micrococcales</taxon>
        <taxon>Promicromonosporaceae</taxon>
        <taxon>Cellulosimicrobium</taxon>
    </lineage>
</organism>
<keyword evidence="4" id="KW-1185">Reference proteome</keyword>
<proteinExistence type="predicted"/>
<feature type="domain" description="SnoaL-like" evidence="1">
    <location>
        <begin position="4"/>
        <end position="101"/>
    </location>
</feature>
<dbReference type="Proteomes" id="UP000319068">
    <property type="component" value="Chromosome"/>
</dbReference>
<evidence type="ECO:0000313" key="5">
    <source>
        <dbReference type="Proteomes" id="UP001165168"/>
    </source>
</evidence>
<evidence type="ECO:0000259" key="1">
    <source>
        <dbReference type="Pfam" id="PF12680"/>
    </source>
</evidence>
<reference evidence="3 4" key="1">
    <citation type="submission" date="2019-07" db="EMBL/GenBank/DDBJ databases">
        <title>Complete Genome Sequence and Methylome Analysis of Arthrobacter luteus NEB113.</title>
        <authorList>
            <person name="Fomenkov A."/>
            <person name="Anton B.P."/>
            <person name="Vincze T."/>
            <person name="Roberts R.J."/>
        </authorList>
    </citation>
    <scope>NUCLEOTIDE SEQUENCE [LARGE SCALE GENOMIC DNA]</scope>
    <source>
        <strain evidence="3 4">NEB113</strain>
    </source>
</reference>
<evidence type="ECO:0000313" key="3">
    <source>
        <dbReference type="EMBL" id="QDP77012.1"/>
    </source>
</evidence>
<dbReference type="EMBL" id="BSTG01000001">
    <property type="protein sequence ID" value="GLY56083.1"/>
    <property type="molecule type" value="Genomic_DNA"/>
</dbReference>
<dbReference type="Pfam" id="PF12680">
    <property type="entry name" value="SnoaL_2"/>
    <property type="match status" value="1"/>
</dbReference>
<dbReference type="InterPro" id="IPR032710">
    <property type="entry name" value="NTF2-like_dom_sf"/>
</dbReference>
<evidence type="ECO:0000313" key="2">
    <source>
        <dbReference type="EMBL" id="GLY56083.1"/>
    </source>
</evidence>
<reference evidence="2" key="2">
    <citation type="submission" date="2023-03" db="EMBL/GenBank/DDBJ databases">
        <title>Cellulosimicrobium cellulans NBRC 103059.</title>
        <authorList>
            <person name="Ichikawa N."/>
            <person name="Sato H."/>
            <person name="Tonouchi N."/>
        </authorList>
    </citation>
    <scope>NUCLEOTIDE SEQUENCE</scope>
    <source>
        <strain evidence="2">NBRC 103059</strain>
    </source>
</reference>
<dbReference type="SUPFAM" id="SSF54427">
    <property type="entry name" value="NTF2-like"/>
    <property type="match status" value="1"/>
</dbReference>
<protein>
    <submittedName>
        <fullName evidence="3">Nuclear transport factor 2 family protein</fullName>
    </submittedName>
</protein>
<sequence length="118" mass="13721">MAWVAAYEEAWRASDADAVERLFTPDATYLRSPYDDEPLHGHDAIRGFWRVDEDARFTVTAEPVAVDGPDAVVRLEVRYLAPREQEYRDLWVLRFAPDGRVEHFEEWAYWPGRSYSAG</sequence>
<name>A0AAV5P2E6_CELCE</name>
<dbReference type="Proteomes" id="UP001165168">
    <property type="component" value="Unassembled WGS sequence"/>
</dbReference>
<dbReference type="EMBL" id="CP041694">
    <property type="protein sequence ID" value="QDP77012.1"/>
    <property type="molecule type" value="Genomic_DNA"/>
</dbReference>
<accession>A0AAV5P2E6</accession>
<dbReference type="InterPro" id="IPR037401">
    <property type="entry name" value="SnoaL-like"/>
</dbReference>